<gene>
    <name evidence="1" type="ORF">VISI1226_14641</name>
</gene>
<reference evidence="1 2" key="1">
    <citation type="journal article" date="2012" name="Int. J. Syst. Evol. Microbiol.">
        <title>Vibrio caribbeanicus sp. nov., isolated from the marine sponge Scleritoderma cyanea.</title>
        <authorList>
            <person name="Hoffmann M."/>
            <person name="Monday S.R."/>
            <person name="Allard M.W."/>
            <person name="Strain E.A."/>
            <person name="Whittaker P."/>
            <person name="Naum M."/>
            <person name="McCarthy P.J."/>
            <person name="Lopez J.V."/>
            <person name="Fischer M."/>
            <person name="Brown E.W."/>
        </authorList>
    </citation>
    <scope>NUCLEOTIDE SEQUENCE [LARGE SCALE GENOMIC DNA]</scope>
    <source>
        <strain evidence="2">DSMZ 21326</strain>
    </source>
</reference>
<dbReference type="Proteomes" id="UP000006228">
    <property type="component" value="Unassembled WGS sequence"/>
</dbReference>
<proteinExistence type="predicted"/>
<accession>E8M4G7</accession>
<sequence length="35" mass="3943">MYPFSAFAYNAALSGEQRQPPNLNHCALNTKFNLN</sequence>
<dbReference type="AlphaFoldDB" id="E8M4G7"/>
<evidence type="ECO:0000313" key="1">
    <source>
        <dbReference type="EMBL" id="EGA71094.1"/>
    </source>
</evidence>
<name>E8M4G7_PHOS4</name>
<dbReference type="EMBL" id="AEVT01000038">
    <property type="protein sequence ID" value="EGA71094.1"/>
    <property type="molecule type" value="Genomic_DNA"/>
</dbReference>
<comment type="caution">
    <text evidence="1">The sequence shown here is derived from an EMBL/GenBank/DDBJ whole genome shotgun (WGS) entry which is preliminary data.</text>
</comment>
<evidence type="ECO:0000313" key="2">
    <source>
        <dbReference type="Proteomes" id="UP000006228"/>
    </source>
</evidence>
<organism evidence="1 2">
    <name type="scientific">Vibrio sinaloensis DSM 21326</name>
    <dbReference type="NCBI Taxonomy" id="945550"/>
    <lineage>
        <taxon>Bacteria</taxon>
        <taxon>Pseudomonadati</taxon>
        <taxon>Pseudomonadota</taxon>
        <taxon>Gammaproteobacteria</taxon>
        <taxon>Vibrionales</taxon>
        <taxon>Vibrionaceae</taxon>
        <taxon>Vibrio</taxon>
        <taxon>Vibrio oreintalis group</taxon>
    </lineage>
</organism>
<protein>
    <submittedName>
        <fullName evidence="1">Uncharacterized protein</fullName>
    </submittedName>
</protein>